<organism evidence="1 2">
    <name type="scientific">Paenibacillus endophyticus</name>
    <dbReference type="NCBI Taxonomy" id="1294268"/>
    <lineage>
        <taxon>Bacteria</taxon>
        <taxon>Bacillati</taxon>
        <taxon>Bacillota</taxon>
        <taxon>Bacilli</taxon>
        <taxon>Bacillales</taxon>
        <taxon>Paenibacillaceae</taxon>
        <taxon>Paenibacillus</taxon>
    </lineage>
</organism>
<gene>
    <name evidence="1" type="ORF">FHS16_005436</name>
</gene>
<comment type="caution">
    <text evidence="1">The sequence shown here is derived from an EMBL/GenBank/DDBJ whole genome shotgun (WGS) entry which is preliminary data.</text>
</comment>
<reference evidence="1 2" key="1">
    <citation type="submission" date="2020-08" db="EMBL/GenBank/DDBJ databases">
        <title>Genomic Encyclopedia of Type Strains, Phase III (KMG-III): the genomes of soil and plant-associated and newly described type strains.</title>
        <authorList>
            <person name="Whitman W."/>
        </authorList>
    </citation>
    <scope>NUCLEOTIDE SEQUENCE [LARGE SCALE GENOMIC DNA]</scope>
    <source>
        <strain evidence="1 2">CECT 8234</strain>
    </source>
</reference>
<sequence>MKKEHTVYFKVMHGKEAKLLTGLIYLEENTQPTAQDYEACLKQCGHDVHIENHEQFIFRSNDPNDDYLIDVLENYRKNDKDLHADHLAQSLVKRTPFL</sequence>
<dbReference type="EMBL" id="JACHXW010000023">
    <property type="protein sequence ID" value="MBB3155328.1"/>
    <property type="molecule type" value="Genomic_DNA"/>
</dbReference>
<name>A0A7W5CCQ9_9BACL</name>
<dbReference type="AlphaFoldDB" id="A0A7W5CCQ9"/>
<keyword evidence="2" id="KW-1185">Reference proteome</keyword>
<evidence type="ECO:0000313" key="2">
    <source>
        <dbReference type="Proteomes" id="UP000518605"/>
    </source>
</evidence>
<accession>A0A7W5CCQ9</accession>
<proteinExistence type="predicted"/>
<dbReference type="RefSeq" id="WP_183569908.1">
    <property type="nucleotide sequence ID" value="NZ_CBCSLB010000021.1"/>
</dbReference>
<evidence type="ECO:0000313" key="1">
    <source>
        <dbReference type="EMBL" id="MBB3155328.1"/>
    </source>
</evidence>
<protein>
    <submittedName>
        <fullName evidence="1">Uncharacterized protein</fullName>
    </submittedName>
</protein>
<dbReference type="Proteomes" id="UP000518605">
    <property type="component" value="Unassembled WGS sequence"/>
</dbReference>